<dbReference type="InParanoid" id="A0A0N0PFM5"/>
<comment type="caution">
    <text evidence="1">The sequence shown here is derived from an EMBL/GenBank/DDBJ whole genome shotgun (WGS) entry which is preliminary data.</text>
</comment>
<gene>
    <name evidence="1" type="ORF">RR48_00392</name>
</gene>
<evidence type="ECO:0000313" key="2">
    <source>
        <dbReference type="Proteomes" id="UP000053240"/>
    </source>
</evidence>
<dbReference type="AlphaFoldDB" id="A0A0N0PFM5"/>
<protein>
    <submittedName>
        <fullName evidence="1">Uncharacterized protein</fullName>
    </submittedName>
</protein>
<reference evidence="1 2" key="1">
    <citation type="journal article" date="2015" name="Nat. Commun.">
        <title>Outbred genome sequencing and CRISPR/Cas9 gene editing in butterflies.</title>
        <authorList>
            <person name="Li X."/>
            <person name="Fan D."/>
            <person name="Zhang W."/>
            <person name="Liu G."/>
            <person name="Zhang L."/>
            <person name="Zhao L."/>
            <person name="Fang X."/>
            <person name="Chen L."/>
            <person name="Dong Y."/>
            <person name="Chen Y."/>
            <person name="Ding Y."/>
            <person name="Zhao R."/>
            <person name="Feng M."/>
            <person name="Zhu Y."/>
            <person name="Feng Y."/>
            <person name="Jiang X."/>
            <person name="Zhu D."/>
            <person name="Xiang H."/>
            <person name="Feng X."/>
            <person name="Li S."/>
            <person name="Wang J."/>
            <person name="Zhang G."/>
            <person name="Kronforst M.R."/>
            <person name="Wang W."/>
        </authorList>
    </citation>
    <scope>NUCLEOTIDE SEQUENCE [LARGE SCALE GENOMIC DNA]</scope>
    <source>
        <strain evidence="1">Ya'a_city_454_Pm</strain>
        <tissue evidence="1">Whole body</tissue>
    </source>
</reference>
<organism evidence="1 2">
    <name type="scientific">Papilio machaon</name>
    <name type="common">Old World swallowtail butterfly</name>
    <dbReference type="NCBI Taxonomy" id="76193"/>
    <lineage>
        <taxon>Eukaryota</taxon>
        <taxon>Metazoa</taxon>
        <taxon>Ecdysozoa</taxon>
        <taxon>Arthropoda</taxon>
        <taxon>Hexapoda</taxon>
        <taxon>Insecta</taxon>
        <taxon>Pterygota</taxon>
        <taxon>Neoptera</taxon>
        <taxon>Endopterygota</taxon>
        <taxon>Lepidoptera</taxon>
        <taxon>Glossata</taxon>
        <taxon>Ditrysia</taxon>
        <taxon>Papilionoidea</taxon>
        <taxon>Papilionidae</taxon>
        <taxon>Papilioninae</taxon>
        <taxon>Papilio</taxon>
    </lineage>
</organism>
<evidence type="ECO:0000313" key="1">
    <source>
        <dbReference type="EMBL" id="KPJ21411.1"/>
    </source>
</evidence>
<name>A0A0N0PFM5_PAPMA</name>
<dbReference type="EMBL" id="LADJ01044194">
    <property type="protein sequence ID" value="KPJ21411.1"/>
    <property type="molecule type" value="Genomic_DNA"/>
</dbReference>
<accession>A0A0N0PFM5</accession>
<proteinExistence type="predicted"/>
<keyword evidence="2" id="KW-1185">Reference proteome</keyword>
<sequence>MDGDDDVKFAITRSEIDGIEDSGPVNEHFSSNVSVVLSLVVQHGERRKPRCDLWEEDHSFPVRTPDLLFSTNLERDETIDNFANLRKNTTAVSLTNYH</sequence>
<dbReference type="Proteomes" id="UP000053240">
    <property type="component" value="Unassembled WGS sequence"/>
</dbReference>